<dbReference type="Proteomes" id="UP000001258">
    <property type="component" value="Chromosome"/>
</dbReference>
<dbReference type="EMBL" id="BA000004">
    <property type="protein sequence ID" value="BAB04720.1"/>
    <property type="molecule type" value="Genomic_DNA"/>
</dbReference>
<evidence type="ECO:0000313" key="1">
    <source>
        <dbReference type="EMBL" id="BAB04720.1"/>
    </source>
</evidence>
<dbReference type="AlphaFoldDB" id="Q9KE57"/>
<evidence type="ECO:0000313" key="2">
    <source>
        <dbReference type="Proteomes" id="UP000001258"/>
    </source>
</evidence>
<name>Q9KE57_HALH5</name>
<gene>
    <name evidence="1" type="ordered locus">BH1001</name>
</gene>
<dbReference type="PIR" id="A83775">
    <property type="entry name" value="A83775"/>
</dbReference>
<dbReference type="eggNOG" id="ENOG50341KR">
    <property type="taxonomic scope" value="Bacteria"/>
</dbReference>
<reference evidence="1 2" key="1">
    <citation type="journal article" date="2000" name="Nucleic Acids Res.">
        <title>Complete genome sequence of the alkaliphilic bacterium Bacillus halodurans and genomic sequence comparison with Bacillus subtilis.</title>
        <authorList>
            <person name="Takami H."/>
            <person name="Nakasone K."/>
            <person name="Takaki Y."/>
            <person name="Maeno G."/>
            <person name="Sasaki R."/>
            <person name="Masui N."/>
            <person name="Fuji F."/>
            <person name="Hirama C."/>
            <person name="Nakamura Y."/>
            <person name="Ogasawara N."/>
            <person name="Kuhara S."/>
            <person name="Horikoshi K."/>
        </authorList>
    </citation>
    <scope>NUCLEOTIDE SEQUENCE [LARGE SCALE GENOMIC DNA]</scope>
    <source>
        <strain evidence="2">ATCC BAA-125 / DSM 18197 / FERM 7344 / JCM 9153 / C-125</strain>
    </source>
</reference>
<proteinExistence type="predicted"/>
<accession>Q9KE57</accession>
<organism evidence="1 2">
    <name type="scientific">Halalkalibacterium halodurans (strain ATCC BAA-125 / DSM 18197 / FERM 7344 / JCM 9153 / C-125)</name>
    <name type="common">Bacillus halodurans</name>
    <dbReference type="NCBI Taxonomy" id="272558"/>
    <lineage>
        <taxon>Bacteria</taxon>
        <taxon>Bacillati</taxon>
        <taxon>Bacillota</taxon>
        <taxon>Bacilli</taxon>
        <taxon>Bacillales</taxon>
        <taxon>Bacillaceae</taxon>
        <taxon>Halalkalibacterium (ex Joshi et al. 2022)</taxon>
    </lineage>
</organism>
<dbReference type="KEGG" id="bha:BH1001"/>
<protein>
    <submittedName>
        <fullName evidence="1">BH1001 protein</fullName>
    </submittedName>
</protein>
<sequence length="448" mass="51186">MSLGVIAVVIGVGFFVYSVINNSPEMKLAKGFESLLDAERVQIDSDFEMDIAFDAELAQLGFTADDEALLEILEDLFKNIDGTGSFVYDKNEEAIEFDGSFGVTGDIQGEDINLQVPFRFYVDSVAEEMAIDLDPYVTFFPEFVDVFANNVIPHIPEVEETLGSALDGQDVGEWFSTEVNGVIRPILEENLQNAKLVEEIEIDGNLFETREKNEEWVDKFILEKALLYMKDNTDGEYISEEDSWIYLQLDKDLFFQSFIHALHEVEANERMKEAFEEDGETTVEEAIKELEQSLEEIEDYTMDFDLGFKVERGTLLESKVELTMSFEEDGISFDVGMSVDSTYNYDDAVEFKLYGQERTTLTEAELDDLTYEINWELESLVNDLLADFQEDYYEEELSEEDLALLAAIEAQEVSHEDFGLTEEEMYYWVLDLELAGLVEPGTSDLYLE</sequence>
<keyword evidence="2" id="KW-1185">Reference proteome</keyword>
<dbReference type="RefSeq" id="WP_010897171.1">
    <property type="nucleotide sequence ID" value="NC_002570.2"/>
</dbReference>
<dbReference type="OrthoDB" id="2845927at2"/>
<dbReference type="HOGENOM" id="CLU_610667_0_0_9"/>